<proteinExistence type="predicted"/>
<evidence type="ECO:0000313" key="2">
    <source>
        <dbReference type="EMBL" id="QBO37102.1"/>
    </source>
</evidence>
<sequence length="175" mass="18979">MTNVLKRQVRTRKLIATAILSAMSYVLSTVFVFPNMAPFQHFIDVLAAVLLGPGYATAAAIMTGLARMGFEGRPATSVVSILVAPALAAILYRLSGKIYMAVIGEVVGVGLFGALFSYPVMKLIYGLDLHHFYFYIPFFIPSALVGAVLGGWVLYLLNHGQLAKMQQSFGTQLDE</sequence>
<gene>
    <name evidence="2" type="primary">thiW</name>
    <name evidence="2" type="ORF">EQG49_11875</name>
</gene>
<dbReference type="AlphaFoldDB" id="A0A4P6YW75"/>
<keyword evidence="3" id="KW-1185">Reference proteome</keyword>
<feature type="transmembrane region" description="Helical" evidence="1">
    <location>
        <begin position="39"/>
        <end position="62"/>
    </location>
</feature>
<feature type="transmembrane region" description="Helical" evidence="1">
    <location>
        <begin position="14"/>
        <end position="33"/>
    </location>
</feature>
<feature type="transmembrane region" description="Helical" evidence="1">
    <location>
        <begin position="98"/>
        <end position="120"/>
    </location>
</feature>
<dbReference type="NCBIfam" id="TIGR02359">
    <property type="entry name" value="thiW"/>
    <property type="match status" value="1"/>
</dbReference>
<protein>
    <submittedName>
        <fullName evidence="2">Energy coupling factor transporter S component ThiW</fullName>
    </submittedName>
</protein>
<dbReference type="Gene3D" id="1.10.1760.20">
    <property type="match status" value="1"/>
</dbReference>
<feature type="transmembrane region" description="Helical" evidence="1">
    <location>
        <begin position="132"/>
        <end position="155"/>
    </location>
</feature>
<organism evidence="2 3">
    <name type="scientific">Periweissella cryptocerci</name>
    <dbReference type="NCBI Taxonomy" id="2506420"/>
    <lineage>
        <taxon>Bacteria</taxon>
        <taxon>Bacillati</taxon>
        <taxon>Bacillota</taxon>
        <taxon>Bacilli</taxon>
        <taxon>Lactobacillales</taxon>
        <taxon>Lactobacillaceae</taxon>
        <taxon>Periweissella</taxon>
    </lineage>
</organism>
<dbReference type="EMBL" id="CP037940">
    <property type="protein sequence ID" value="QBO37102.1"/>
    <property type="molecule type" value="Genomic_DNA"/>
</dbReference>
<dbReference type="Proteomes" id="UP000292886">
    <property type="component" value="Chromosome"/>
</dbReference>
<dbReference type="KEGG" id="wei:EQG49_11875"/>
<accession>A0A4P6YW75</accession>
<keyword evidence="1" id="KW-0472">Membrane</keyword>
<keyword evidence="1" id="KW-1133">Transmembrane helix</keyword>
<dbReference type="PIRSF" id="PIRSF024534">
    <property type="entry name" value="ThiW"/>
    <property type="match status" value="1"/>
</dbReference>
<reference evidence="3" key="1">
    <citation type="submission" date="2019-03" db="EMBL/GenBank/DDBJ databases">
        <title>Weissella sp. 26KH-42 Genome sequencing.</title>
        <authorList>
            <person name="Heo J."/>
            <person name="Kim S.-J."/>
            <person name="Kim J.-S."/>
            <person name="Hong S.-B."/>
            <person name="Kwon S.-W."/>
        </authorList>
    </citation>
    <scope>NUCLEOTIDE SEQUENCE [LARGE SCALE GENOMIC DNA]</scope>
    <source>
        <strain evidence="3">26KH-42</strain>
    </source>
</reference>
<dbReference type="RefSeq" id="WP_133364179.1">
    <property type="nucleotide sequence ID" value="NZ_CP037940.1"/>
</dbReference>
<evidence type="ECO:0000313" key="3">
    <source>
        <dbReference type="Proteomes" id="UP000292886"/>
    </source>
</evidence>
<dbReference type="OrthoDB" id="5516776at2"/>
<keyword evidence="1" id="KW-0812">Transmembrane</keyword>
<evidence type="ECO:0000256" key="1">
    <source>
        <dbReference type="SAM" id="Phobius"/>
    </source>
</evidence>
<dbReference type="InterPro" id="IPR012652">
    <property type="entry name" value="ThiW"/>
</dbReference>
<name>A0A4P6YW75_9LACO</name>
<feature type="transmembrane region" description="Helical" evidence="1">
    <location>
        <begin position="74"/>
        <end position="92"/>
    </location>
</feature>
<dbReference type="Pfam" id="PF09512">
    <property type="entry name" value="ThiW"/>
    <property type="match status" value="1"/>
</dbReference>